<reference evidence="1" key="1">
    <citation type="submission" date="2015-07" db="EMBL/GenBank/DDBJ databases">
        <title>MeaNS - Measles Nucleotide Surveillance Program.</title>
        <authorList>
            <person name="Tran T."/>
            <person name="Druce J."/>
        </authorList>
    </citation>
    <scope>NUCLEOTIDE SEQUENCE</scope>
    <source>
        <strain evidence="1">UCB-OBI-ISO-001</strain>
        <tissue evidence="1">Gonad</tissue>
    </source>
</reference>
<dbReference type="OrthoDB" id="6256499at2759"/>
<protein>
    <submittedName>
        <fullName evidence="1">Uncharacterized protein</fullName>
    </submittedName>
</protein>
<accession>A0A0L8GQJ8</accession>
<dbReference type="EMBL" id="KQ420813">
    <property type="protein sequence ID" value="KOF79258.1"/>
    <property type="molecule type" value="Genomic_DNA"/>
</dbReference>
<organism evidence="1">
    <name type="scientific">Octopus bimaculoides</name>
    <name type="common">California two-spotted octopus</name>
    <dbReference type="NCBI Taxonomy" id="37653"/>
    <lineage>
        <taxon>Eukaryota</taxon>
        <taxon>Metazoa</taxon>
        <taxon>Spiralia</taxon>
        <taxon>Lophotrochozoa</taxon>
        <taxon>Mollusca</taxon>
        <taxon>Cephalopoda</taxon>
        <taxon>Coleoidea</taxon>
        <taxon>Octopodiformes</taxon>
        <taxon>Octopoda</taxon>
        <taxon>Incirrata</taxon>
        <taxon>Octopodidae</taxon>
        <taxon>Octopus</taxon>
    </lineage>
</organism>
<name>A0A0L8GQJ8_OCTBM</name>
<gene>
    <name evidence="1" type="ORF">OCBIM_22029711mg</name>
</gene>
<evidence type="ECO:0000313" key="1">
    <source>
        <dbReference type="EMBL" id="KOF79258.1"/>
    </source>
</evidence>
<sequence>MLNSTSVSHDDVILSIPQHAEIPKLSLEPTFLEVVNSVKQISSGKAPGRDVVPHEIYKHGGEKLFKKLHDLFINIWVVDREPQNFKDASIQHLYKNKGYRNVCDNHCGI</sequence>
<proteinExistence type="predicted"/>
<dbReference type="AlphaFoldDB" id="A0A0L8GQJ8"/>